<reference evidence="3" key="1">
    <citation type="submission" date="2015-05" db="EMBL/GenBank/DDBJ databases">
        <authorList>
            <person name="Urmite Genomes"/>
        </authorList>
    </citation>
    <scope>NUCLEOTIDE SEQUENCE [LARGE SCALE GENOMIC DNA]</scope>
    <source>
        <strain evidence="3">LF1</strain>
    </source>
</reference>
<dbReference type="EMBL" id="CVRB01000001">
    <property type="protein sequence ID" value="CRK81005.1"/>
    <property type="molecule type" value="Genomic_DNA"/>
</dbReference>
<gene>
    <name evidence="2" type="ORF">BN000_00899</name>
</gene>
<feature type="compositionally biased region" description="Basic residues" evidence="1">
    <location>
        <begin position="36"/>
        <end position="63"/>
    </location>
</feature>
<evidence type="ECO:0000256" key="1">
    <source>
        <dbReference type="SAM" id="MobiDB-lite"/>
    </source>
</evidence>
<accession>A0A0U1NSS4</accession>
<organism evidence="2 3">
    <name type="scientific">Neobacillus massiliamazoniensis</name>
    <dbReference type="NCBI Taxonomy" id="1499688"/>
    <lineage>
        <taxon>Bacteria</taxon>
        <taxon>Bacillati</taxon>
        <taxon>Bacillota</taxon>
        <taxon>Bacilli</taxon>
        <taxon>Bacillales</taxon>
        <taxon>Bacillaceae</taxon>
        <taxon>Neobacillus</taxon>
    </lineage>
</organism>
<feature type="region of interest" description="Disordered" evidence="1">
    <location>
        <begin position="30"/>
        <end position="63"/>
    </location>
</feature>
<evidence type="ECO:0000313" key="3">
    <source>
        <dbReference type="Proteomes" id="UP000199087"/>
    </source>
</evidence>
<protein>
    <submittedName>
        <fullName evidence="2">Uncharacterized protein</fullName>
    </submittedName>
</protein>
<dbReference type="Proteomes" id="UP000199087">
    <property type="component" value="Unassembled WGS sequence"/>
</dbReference>
<evidence type="ECO:0000313" key="2">
    <source>
        <dbReference type="EMBL" id="CRK81005.1"/>
    </source>
</evidence>
<name>A0A0U1NSS4_9BACI</name>
<proteinExistence type="predicted"/>
<dbReference type="RefSeq" id="WP_090631400.1">
    <property type="nucleotide sequence ID" value="NZ_CVRB01000001.1"/>
</dbReference>
<keyword evidence="3" id="KW-1185">Reference proteome</keyword>
<dbReference type="AlphaFoldDB" id="A0A0U1NSS4"/>
<dbReference type="NCBIfam" id="NF047410">
    <property type="entry name" value="CotG_ExsB_Nterm"/>
    <property type="match status" value="1"/>
</dbReference>
<sequence length="83" mass="9566">MNGYSSLDIQEAVQTVEDLGLSEYLYKDPSCGPLTSRRRRSRRRSTRRSSRRYSRRSGRRSGRRLSKVLSGLRISGILSGLRF</sequence>